<comment type="caution">
    <text evidence="2">The sequence shown here is derived from an EMBL/GenBank/DDBJ whole genome shotgun (WGS) entry which is preliminary data.</text>
</comment>
<dbReference type="InterPro" id="IPR011856">
    <property type="entry name" value="tRNA_endonuc-like_dom_sf"/>
</dbReference>
<protein>
    <submittedName>
        <fullName evidence="2">Uncharacterized protein</fullName>
    </submittedName>
</protein>
<dbReference type="Proteomes" id="UP000246114">
    <property type="component" value="Unassembled WGS sequence"/>
</dbReference>
<accession>A0A316MBE2</accession>
<keyword evidence="1" id="KW-0175">Coiled coil</keyword>
<evidence type="ECO:0000256" key="1">
    <source>
        <dbReference type="SAM" id="Coils"/>
    </source>
</evidence>
<gene>
    <name evidence="2" type="ORF">DBY38_00555</name>
</gene>
<sequence length="337" mass="39360">MSDFNKILAFQQMMPYLNKEQQENLANTLNMDLQEIEKRLVGKNKEDEFILILLFMEVCKSITGFDEGVSQLLKTATSDLLIELKNGKKFMLEIKHTDKERYSISMGNLQRRIDYSHKYGVELFFAISIKGYWMLFDATYLQKKHGKIDVSDLTKSRLDEILECVSYVFPKSIGIKSVYSKNAVKTIGIQFEPYGKMVSYELYYNNRRIFRVKGKDSPYIGYTMILEALQDRLSMDTQTIEQQGEYTIINESFSNDWNAISEYKFLLAPIEHTALEGNEKYTAHSYIENAKIDESLLKMRFQLGHVRGVMQYLADNGVNIMYIKNNLIYQMHPQKLK</sequence>
<dbReference type="AlphaFoldDB" id="A0A316MBE2"/>
<proteinExistence type="predicted"/>
<evidence type="ECO:0000313" key="3">
    <source>
        <dbReference type="Proteomes" id="UP000246114"/>
    </source>
</evidence>
<name>A0A316MBE2_9CLOT</name>
<feature type="coiled-coil region" evidence="1">
    <location>
        <begin position="19"/>
        <end position="46"/>
    </location>
</feature>
<dbReference type="EMBL" id="QAMZ01000003">
    <property type="protein sequence ID" value="PWL55817.1"/>
    <property type="molecule type" value="Genomic_DNA"/>
</dbReference>
<organism evidence="2 3">
    <name type="scientific">Clostridium cadaveris</name>
    <dbReference type="NCBI Taxonomy" id="1529"/>
    <lineage>
        <taxon>Bacteria</taxon>
        <taxon>Bacillati</taxon>
        <taxon>Bacillota</taxon>
        <taxon>Clostridia</taxon>
        <taxon>Eubacteriales</taxon>
        <taxon>Clostridiaceae</taxon>
        <taxon>Clostridium</taxon>
    </lineage>
</organism>
<dbReference type="GO" id="GO:0003676">
    <property type="term" value="F:nucleic acid binding"/>
    <property type="evidence" value="ECO:0007669"/>
    <property type="project" value="InterPro"/>
</dbReference>
<evidence type="ECO:0000313" key="2">
    <source>
        <dbReference type="EMBL" id="PWL55817.1"/>
    </source>
</evidence>
<dbReference type="Gene3D" id="3.40.1350.10">
    <property type="match status" value="1"/>
</dbReference>
<reference evidence="2 3" key="1">
    <citation type="submission" date="2018-03" db="EMBL/GenBank/DDBJ databases">
        <title>The uncultured portion of the human microbiome is neutrally assembled.</title>
        <authorList>
            <person name="Jeraldo P."/>
            <person name="Boardman L."/>
            <person name="White B.A."/>
            <person name="Nelson H."/>
            <person name="Goldenfeld N."/>
            <person name="Chia N."/>
        </authorList>
    </citation>
    <scope>NUCLEOTIDE SEQUENCE [LARGE SCALE GENOMIC DNA]</scope>
    <source>
        <strain evidence="2">CIM:MAG 903</strain>
    </source>
</reference>